<evidence type="ECO:0000259" key="9">
    <source>
        <dbReference type="Pfam" id="PF00892"/>
    </source>
</evidence>
<keyword evidence="3" id="KW-0813">Transport</keyword>
<keyword evidence="5 8" id="KW-0812">Transmembrane</keyword>
<accession>A0A7C9GYA2</accession>
<feature type="transmembrane region" description="Helical" evidence="8">
    <location>
        <begin position="262"/>
        <end position="280"/>
    </location>
</feature>
<comment type="caution">
    <text evidence="10">The sequence shown here is derived from an EMBL/GenBank/DDBJ whole genome shotgun (WGS) entry which is preliminary data.</text>
</comment>
<dbReference type="InterPro" id="IPR004626">
    <property type="entry name" value="RarD"/>
</dbReference>
<organism evidence="10 11">
    <name type="scientific">Sandarakinorhabdus fusca</name>
    <dbReference type="NCBI Taxonomy" id="1439888"/>
    <lineage>
        <taxon>Bacteria</taxon>
        <taxon>Pseudomonadati</taxon>
        <taxon>Pseudomonadota</taxon>
        <taxon>Alphaproteobacteria</taxon>
        <taxon>Sphingomonadales</taxon>
        <taxon>Sphingosinicellaceae</taxon>
        <taxon>Sandarakinorhabdus</taxon>
    </lineage>
</organism>
<feature type="transmembrane region" description="Helical" evidence="8">
    <location>
        <begin position="207"/>
        <end position="227"/>
    </location>
</feature>
<protein>
    <submittedName>
        <fullName evidence="10">EamA family transporter RarD</fullName>
    </submittedName>
</protein>
<keyword evidence="7 8" id="KW-0472">Membrane</keyword>
<dbReference type="SUPFAM" id="SSF103481">
    <property type="entry name" value="Multidrug resistance efflux transporter EmrE"/>
    <property type="match status" value="2"/>
</dbReference>
<feature type="transmembrane region" description="Helical" evidence="8">
    <location>
        <begin position="239"/>
        <end position="256"/>
    </location>
</feature>
<name>A0A7C9GYA2_9SPHN</name>
<evidence type="ECO:0000256" key="7">
    <source>
        <dbReference type="ARBA" id="ARBA00023136"/>
    </source>
</evidence>
<keyword evidence="6 8" id="KW-1133">Transmembrane helix</keyword>
<feature type="transmembrane region" description="Helical" evidence="8">
    <location>
        <begin position="103"/>
        <end position="120"/>
    </location>
</feature>
<dbReference type="OrthoDB" id="369870at2"/>
<dbReference type="EMBL" id="WIOL01000003">
    <property type="protein sequence ID" value="MQT17814.1"/>
    <property type="molecule type" value="Genomic_DNA"/>
</dbReference>
<evidence type="ECO:0000256" key="6">
    <source>
        <dbReference type="ARBA" id="ARBA00022989"/>
    </source>
</evidence>
<dbReference type="Proteomes" id="UP000481327">
    <property type="component" value="Unassembled WGS sequence"/>
</dbReference>
<evidence type="ECO:0000256" key="5">
    <source>
        <dbReference type="ARBA" id="ARBA00022692"/>
    </source>
</evidence>
<feature type="transmembrane region" description="Helical" evidence="8">
    <location>
        <begin position="7"/>
        <end position="26"/>
    </location>
</feature>
<keyword evidence="11" id="KW-1185">Reference proteome</keyword>
<reference evidence="10 11" key="1">
    <citation type="submission" date="2019-09" db="EMBL/GenBank/DDBJ databases">
        <title>Polymorphobacter sp. isolated from a lake in China.</title>
        <authorList>
            <person name="Liu Z."/>
        </authorList>
    </citation>
    <scope>NUCLEOTIDE SEQUENCE [LARGE SCALE GENOMIC DNA]</scope>
    <source>
        <strain evidence="10 11">D40P</strain>
    </source>
</reference>
<dbReference type="GO" id="GO:0005886">
    <property type="term" value="C:plasma membrane"/>
    <property type="evidence" value="ECO:0007669"/>
    <property type="project" value="UniProtKB-SubCell"/>
</dbReference>
<gene>
    <name evidence="10" type="primary">rarD</name>
    <name evidence="10" type="ORF">F3168_11160</name>
</gene>
<evidence type="ECO:0000256" key="1">
    <source>
        <dbReference type="ARBA" id="ARBA00004651"/>
    </source>
</evidence>
<feature type="transmembrane region" description="Helical" evidence="8">
    <location>
        <begin position="71"/>
        <end position="91"/>
    </location>
</feature>
<evidence type="ECO:0000313" key="11">
    <source>
        <dbReference type="Proteomes" id="UP000481327"/>
    </source>
</evidence>
<evidence type="ECO:0000256" key="2">
    <source>
        <dbReference type="ARBA" id="ARBA00007362"/>
    </source>
</evidence>
<keyword evidence="4" id="KW-1003">Cell membrane</keyword>
<feature type="transmembrane region" description="Helical" evidence="8">
    <location>
        <begin position="151"/>
        <end position="166"/>
    </location>
</feature>
<dbReference type="NCBIfam" id="TIGR00688">
    <property type="entry name" value="rarD"/>
    <property type="match status" value="1"/>
</dbReference>
<feature type="transmembrane region" description="Helical" evidence="8">
    <location>
        <begin position="38"/>
        <end position="59"/>
    </location>
</feature>
<feature type="domain" description="EamA" evidence="9">
    <location>
        <begin position="8"/>
        <end position="143"/>
    </location>
</feature>
<dbReference type="InterPro" id="IPR037185">
    <property type="entry name" value="EmrE-like"/>
</dbReference>
<evidence type="ECO:0000313" key="10">
    <source>
        <dbReference type="EMBL" id="MQT17814.1"/>
    </source>
</evidence>
<evidence type="ECO:0000256" key="3">
    <source>
        <dbReference type="ARBA" id="ARBA00022448"/>
    </source>
</evidence>
<dbReference type="PANTHER" id="PTHR22911">
    <property type="entry name" value="ACYL-MALONYL CONDENSING ENZYME-RELATED"/>
    <property type="match status" value="1"/>
</dbReference>
<dbReference type="InterPro" id="IPR000620">
    <property type="entry name" value="EamA_dom"/>
</dbReference>
<feature type="transmembrane region" description="Helical" evidence="8">
    <location>
        <begin position="178"/>
        <end position="195"/>
    </location>
</feature>
<sequence>MAIDMRQGLMAGFGAYLIWGLLPLYLKLLVGVPAADVLAHRIIWSLLVMAMVTTVSAGWGRFRAALARPRLLALLLGSSVFITCNWLIYTWAILDDHVLDASLGYFINPLISVVFGVVLLGERLSRLQWLAVSCALSGVVVLTVAHGELPVTSLALALSFALYGLIRKQAQVDAVTGLLMETLIIAPVALVWLLTRPSGGFALPMPMLLLLAAGGVLTAVPLLMFGIAARRLKLSTLGLMQYLSPSLVFLLAVFVFHEALDVWRLVAFACIWLGLAIYSLSLTRR</sequence>
<comment type="similarity">
    <text evidence="2">Belongs to the EamA transporter family.</text>
</comment>
<dbReference type="Pfam" id="PF00892">
    <property type="entry name" value="EamA"/>
    <property type="match status" value="1"/>
</dbReference>
<feature type="transmembrane region" description="Helical" evidence="8">
    <location>
        <begin position="127"/>
        <end position="145"/>
    </location>
</feature>
<evidence type="ECO:0000256" key="4">
    <source>
        <dbReference type="ARBA" id="ARBA00022475"/>
    </source>
</evidence>
<dbReference type="AlphaFoldDB" id="A0A7C9GYA2"/>
<comment type="subcellular location">
    <subcellularLocation>
        <location evidence="1">Cell membrane</location>
        <topology evidence="1">Multi-pass membrane protein</topology>
    </subcellularLocation>
</comment>
<proteinExistence type="inferred from homology"/>
<evidence type="ECO:0000256" key="8">
    <source>
        <dbReference type="SAM" id="Phobius"/>
    </source>
</evidence>
<dbReference type="PANTHER" id="PTHR22911:SF137">
    <property type="entry name" value="SOLUTE CARRIER FAMILY 35 MEMBER G2-RELATED"/>
    <property type="match status" value="1"/>
</dbReference>